<dbReference type="InterPro" id="IPR032821">
    <property type="entry name" value="PKS_assoc"/>
</dbReference>
<dbReference type="PANTHER" id="PTHR43775">
    <property type="entry name" value="FATTY ACID SYNTHASE"/>
    <property type="match status" value="1"/>
</dbReference>
<comment type="caution">
    <text evidence="17">The sequence shown here is derived from an EMBL/GenBank/DDBJ whole genome shotgun (WGS) entry which is preliminary data.</text>
</comment>
<dbReference type="Pfam" id="PF14765">
    <property type="entry name" value="PS-DH"/>
    <property type="match status" value="1"/>
</dbReference>
<feature type="region of interest" description="N-terminal hotdog fold" evidence="11">
    <location>
        <begin position="618"/>
        <end position="740"/>
    </location>
</feature>
<dbReference type="SMART" id="SM01294">
    <property type="entry name" value="PKS_PP_betabranch"/>
    <property type="match status" value="1"/>
</dbReference>
<protein>
    <submittedName>
        <fullName evidence="17">Amino acid adenylation domain-containing protein</fullName>
    </submittedName>
</protein>
<evidence type="ECO:0000259" key="14">
    <source>
        <dbReference type="PROSITE" id="PS50075"/>
    </source>
</evidence>
<dbReference type="Gene3D" id="3.10.129.110">
    <property type="entry name" value="Polyketide synthase dehydratase"/>
    <property type="match status" value="1"/>
</dbReference>
<evidence type="ECO:0000256" key="11">
    <source>
        <dbReference type="PROSITE-ProRule" id="PRU01363"/>
    </source>
</evidence>
<dbReference type="InterPro" id="IPR050091">
    <property type="entry name" value="PKS_NRPS_Biosynth_Enz"/>
</dbReference>
<dbReference type="InterPro" id="IPR016035">
    <property type="entry name" value="Acyl_Trfase/lysoPLipase"/>
</dbReference>
<dbReference type="InterPro" id="IPR014031">
    <property type="entry name" value="Ketoacyl_synth_C"/>
</dbReference>
<dbReference type="RefSeq" id="WP_126999350.1">
    <property type="nucleotide sequence ID" value="NZ_JBNPXW010000003.1"/>
</dbReference>
<evidence type="ECO:0000313" key="18">
    <source>
        <dbReference type="Proteomes" id="UP000280346"/>
    </source>
</evidence>
<dbReference type="Pfam" id="PF00550">
    <property type="entry name" value="PP-binding"/>
    <property type="match status" value="3"/>
</dbReference>
<dbReference type="Pfam" id="PF00501">
    <property type="entry name" value="AMP-binding"/>
    <property type="match status" value="1"/>
</dbReference>
<dbReference type="InterPro" id="IPR020806">
    <property type="entry name" value="PKS_PP-bd"/>
</dbReference>
<dbReference type="InterPro" id="IPR006162">
    <property type="entry name" value="Ppantetheine_attach_site"/>
</dbReference>
<keyword evidence="3" id="KW-0597">Phosphoprotein</keyword>
<dbReference type="InterPro" id="IPR036291">
    <property type="entry name" value="NAD(P)-bd_dom_sf"/>
</dbReference>
<dbReference type="Gene3D" id="3.40.47.10">
    <property type="match status" value="2"/>
</dbReference>
<dbReference type="SUPFAM" id="SSF52777">
    <property type="entry name" value="CoA-dependent acyltransferases"/>
    <property type="match status" value="2"/>
</dbReference>
<feature type="domain" description="Ketosynthase family 3 (KS3)" evidence="15">
    <location>
        <begin position="38"/>
        <end position="465"/>
    </location>
</feature>
<feature type="region of interest" description="Disordered" evidence="13">
    <location>
        <begin position="4005"/>
        <end position="4042"/>
    </location>
</feature>
<keyword evidence="18" id="KW-1185">Reference proteome</keyword>
<evidence type="ECO:0000256" key="5">
    <source>
        <dbReference type="ARBA" id="ARBA00022737"/>
    </source>
</evidence>
<dbReference type="InterPro" id="IPR014043">
    <property type="entry name" value="Acyl_transferase_dom"/>
</dbReference>
<dbReference type="NCBIfam" id="TIGR01733">
    <property type="entry name" value="AA-adenyl-dom"/>
    <property type="match status" value="1"/>
</dbReference>
<keyword evidence="2" id="KW-0596">Phosphopantetheine</keyword>
<dbReference type="CDD" id="cd19531">
    <property type="entry name" value="LCL_NRPS-like"/>
    <property type="match status" value="1"/>
</dbReference>
<dbReference type="InterPro" id="IPR049900">
    <property type="entry name" value="PKS_mFAS_DH"/>
</dbReference>
<dbReference type="FunFam" id="3.40.47.10:FF:000042">
    <property type="entry name" value="Polyketide synthase Pks13"/>
    <property type="match status" value="1"/>
</dbReference>
<dbReference type="InterPro" id="IPR018201">
    <property type="entry name" value="Ketoacyl_synth_AS"/>
</dbReference>
<dbReference type="InterPro" id="IPR009081">
    <property type="entry name" value="PP-bd_ACP"/>
</dbReference>
<organism evidence="17 18">
    <name type="scientific">Azospirillum doebereinerae</name>
    <dbReference type="NCBI Taxonomy" id="92933"/>
    <lineage>
        <taxon>Bacteria</taxon>
        <taxon>Pseudomonadati</taxon>
        <taxon>Pseudomonadota</taxon>
        <taxon>Alphaproteobacteria</taxon>
        <taxon>Rhodospirillales</taxon>
        <taxon>Azospirillaceae</taxon>
        <taxon>Azospirillum</taxon>
    </lineage>
</organism>
<dbReference type="InterPro" id="IPR036736">
    <property type="entry name" value="ACP-like_sf"/>
</dbReference>
<dbReference type="OrthoDB" id="9778690at2"/>
<evidence type="ECO:0000256" key="3">
    <source>
        <dbReference type="ARBA" id="ARBA00022553"/>
    </source>
</evidence>
<dbReference type="Gene3D" id="3.30.70.3290">
    <property type="match status" value="2"/>
</dbReference>
<comment type="function">
    <text evidence="10">Involved in production of the polyketide antibiotic thailandamide.</text>
</comment>
<dbReference type="InterPro" id="IPR042104">
    <property type="entry name" value="PKS_dehydratase_sf"/>
</dbReference>
<dbReference type="FunFam" id="3.40.50.12780:FF:000012">
    <property type="entry name" value="Non-ribosomal peptide synthetase"/>
    <property type="match status" value="1"/>
</dbReference>
<evidence type="ECO:0000256" key="10">
    <source>
        <dbReference type="ARBA" id="ARBA00054155"/>
    </source>
</evidence>
<dbReference type="FunFam" id="3.40.50.980:FF:000001">
    <property type="entry name" value="Non-ribosomal peptide synthetase"/>
    <property type="match status" value="1"/>
</dbReference>
<keyword evidence="7" id="KW-0443">Lipid metabolism</keyword>
<dbReference type="InterPro" id="IPR049552">
    <property type="entry name" value="PKS_DH_N"/>
</dbReference>
<dbReference type="Gene3D" id="2.30.38.10">
    <property type="entry name" value="Luciferase, Domain 3"/>
    <property type="match status" value="1"/>
</dbReference>
<feature type="region of interest" description="C-terminal hotdog fold" evidence="11">
    <location>
        <begin position="754"/>
        <end position="894"/>
    </location>
</feature>
<dbReference type="InterPro" id="IPR020807">
    <property type="entry name" value="PKS_DH"/>
</dbReference>
<dbReference type="InterPro" id="IPR014030">
    <property type="entry name" value="Ketoacyl_synth_N"/>
</dbReference>
<dbReference type="GO" id="GO:0031177">
    <property type="term" value="F:phosphopantetheine binding"/>
    <property type="evidence" value="ECO:0007669"/>
    <property type="project" value="InterPro"/>
</dbReference>
<dbReference type="Pfam" id="PF21089">
    <property type="entry name" value="PKS_DH_N"/>
    <property type="match status" value="1"/>
</dbReference>
<feature type="domain" description="Carrier" evidence="14">
    <location>
        <begin position="3934"/>
        <end position="4009"/>
    </location>
</feature>
<dbReference type="InterPro" id="IPR057326">
    <property type="entry name" value="KR_dom"/>
</dbReference>
<feature type="active site" description="Proton acceptor; for dehydratase activity" evidence="11">
    <location>
        <position position="650"/>
    </location>
</feature>
<dbReference type="SMART" id="SM00826">
    <property type="entry name" value="PKS_DH"/>
    <property type="match status" value="1"/>
</dbReference>
<dbReference type="CDD" id="cd08953">
    <property type="entry name" value="KR_2_SDR_x"/>
    <property type="match status" value="1"/>
</dbReference>
<dbReference type="CDD" id="cd05930">
    <property type="entry name" value="A_NRPS"/>
    <property type="match status" value="1"/>
</dbReference>
<dbReference type="SUPFAM" id="SSF56801">
    <property type="entry name" value="Acetyl-CoA synthetase-like"/>
    <property type="match status" value="1"/>
</dbReference>
<dbReference type="SUPFAM" id="SSF53901">
    <property type="entry name" value="Thiolase-like"/>
    <property type="match status" value="2"/>
</dbReference>
<dbReference type="Gene3D" id="3.40.50.720">
    <property type="entry name" value="NAD(P)-binding Rossmann-like Domain"/>
    <property type="match status" value="2"/>
</dbReference>
<dbReference type="PROSITE" id="PS52019">
    <property type="entry name" value="PKS_MFAS_DH"/>
    <property type="match status" value="1"/>
</dbReference>
<gene>
    <name evidence="17" type="ORF">EJ913_15345</name>
</gene>
<dbReference type="Gene3D" id="3.30.300.30">
    <property type="match status" value="1"/>
</dbReference>
<evidence type="ECO:0000256" key="13">
    <source>
        <dbReference type="SAM" id="MobiDB-lite"/>
    </source>
</evidence>
<dbReference type="InterPro" id="IPR045851">
    <property type="entry name" value="AMP-bd_C_sf"/>
</dbReference>
<evidence type="ECO:0000259" key="15">
    <source>
        <dbReference type="PROSITE" id="PS52004"/>
    </source>
</evidence>
<dbReference type="Gene3D" id="3.30.559.30">
    <property type="entry name" value="Nonribosomal peptide synthetase, condensation domain"/>
    <property type="match status" value="1"/>
</dbReference>
<evidence type="ECO:0000256" key="8">
    <source>
        <dbReference type="ARBA" id="ARBA00023268"/>
    </source>
</evidence>
<dbReference type="InterPro" id="IPR025110">
    <property type="entry name" value="AMP-bd_C"/>
</dbReference>
<feature type="coiled-coil region" evidence="12">
    <location>
        <begin position="5"/>
        <end position="39"/>
    </location>
</feature>
<dbReference type="EMBL" id="RZIJ01000011">
    <property type="protein sequence ID" value="RUQ69736.1"/>
    <property type="molecule type" value="Genomic_DNA"/>
</dbReference>
<feature type="domain" description="Carrier" evidence="14">
    <location>
        <begin position="2440"/>
        <end position="2515"/>
    </location>
</feature>
<dbReference type="InterPro" id="IPR020841">
    <property type="entry name" value="PKS_Beta-ketoAc_synthase_dom"/>
</dbReference>
<dbReference type="SUPFAM" id="SSF55048">
    <property type="entry name" value="Probable ACP-binding domain of malonyl-CoA ACP transacylase"/>
    <property type="match status" value="1"/>
</dbReference>
<comment type="similarity">
    <text evidence="9">In the C-terminal section; belongs to the NRP synthetase family.</text>
</comment>
<dbReference type="InterPro" id="IPR010071">
    <property type="entry name" value="AA_adenyl_dom"/>
</dbReference>
<dbReference type="Proteomes" id="UP000280346">
    <property type="component" value="Unassembled WGS sequence"/>
</dbReference>
<dbReference type="PROSITE" id="PS00455">
    <property type="entry name" value="AMP_BINDING"/>
    <property type="match status" value="1"/>
</dbReference>
<accession>A0A3S0V0S6</accession>
<dbReference type="FunFam" id="3.40.50.980:FF:000002">
    <property type="entry name" value="Enterobactin synthetase component F"/>
    <property type="match status" value="1"/>
</dbReference>
<evidence type="ECO:0000256" key="1">
    <source>
        <dbReference type="ARBA" id="ARBA00001957"/>
    </source>
</evidence>
<evidence type="ECO:0000256" key="7">
    <source>
        <dbReference type="ARBA" id="ARBA00023098"/>
    </source>
</evidence>
<sequence length="4042" mass="425611">MTDGAASAQDTIKRLFRALKTEQQRREALEAQQTAREAEPVAVIGMACRFPGGANSPDAFWRLLDGGVDAIGTVPPDRWDAAAFLDPDGAPGTMRTAQGGFLDVSLGLFDYPFFRLSPKEARALDPQQRLLLELAWEALESAGIVPAGLKRSRTGVYVGLSGDDYTLAHRHSGDLARIDAYSITGSTPSTAAGRIAYVLGLEGPAIPVDTACSSSLVAFHLACQSLRAGETDLALAGGVNLILAPATHVCFSRLQAISPDGRCKSFAASADGYGRGEGGGMVVLKRLSDALRDRDPILALVKATAVNQDGASNGFTAPNGAAQKRLLREALDKAGLTPADIQYVETHGTGTPLGDPIEADALGEALCRDRDPARPLVLGAVKSNIGHLEAAAGMAGLIKVLLSLRHGRIPPNLHFSEPNPLIPWDGAGFRVPTAPVPWERGAQARHAGISSFGFSGTNAHVILGEPPEAPVPQPAAGPYLLCLSARTPEALTQTARRFSNHLDALPDGVTARDVCATALRHRTRFPHRLAVIAADAAGLARALDGREGLDLDAGRALRNAAETFRQGGEPDLDALAPLGGYRRADLPATAFEGLPCHLGDPGGPLIPAPAAPQARPSHPLLGRMWRSPLLRDTLWETTLGLGSHPLFRDHRVFGRPVVPAAAFLSLLLTAAARHTPGHAFDLEDIAFPAALALPDDGTVTLHLRLRPLEDGRAELRLARLTDSGPVTHAAATLCPARDAALPAEPVAARWESWTTALDAGDLFATQGERLTLGPAFRRVTEAKRTKDAALAALDAASDTAVESWAPSFHPGLIDGGLQLLPALWGRGGDEALVPVRIARLRFPGAPAAPCRWAAATLTAAGEPLGDVRLLDGDGRVLLALDGVHGHPMSADDLRRAAGADGAAGPAPCYRTVWRPAPDAATGAATGGRWIVLAPAGLPDDALPGAIRLPADSDAARLTTAIAEAGAELTGVVCLHALDGGEDPALAAPVLRVARTLAALDAPPKLWIVTRGAQPARPEDDADPFQAALWGLGRSLAMEQPRLWGGLVDLPADPDPTIWDRLAAALAPGERALRGGDTLVPRLEPAALPDAAAPPIRAGVTYLVTGGLGALGLELADWLCGRGADHLALLGRGRPSPAAQARLDALAAKGARIRILRADAADPAALASALNGLAGEMPPLAGVFHLAGALRDGLLADQTDETLAGAMAAKAGGAWTLDRLTRGLPLELMVYFSSATAVLGAAGQSNYAAANAFLDALAARRRRAGRPALSVAWGPWAGTGMAAGRTVAQGLDLLGFAALTPAGALDTLERLLATGWSGAAVLPVDWARYRRSLPAGAVPEMLRALLPDAPRSPSTGLKDRNALAAFLARTAADALGAAPGTAIAETQDLFELGLDSLMALRMRNAIEGELAVSLPSTILFDHPTIAGLCEALGDAVKSDAPEQPGPAASADGSRLSAGQQGLWFLQQLAPDSAAFHTCFTARIRSALDVDALERAFRLVLDRHPPLRARFTAPGGVPRQDAIPADRFAIEPADAPDGGESTLRAAVEAAYRRPFRLEDGPPIRVGLWRVAEDDHALLIAVHHISIDVWSFERLLTEVKQLYAALVRGEPASLPPPSHGYADFVEWQRERLAGERGRILRDHWRERLAGAPPAGAPPLARTAPGQPALNGRSFHFELDRARTAALERMSQENGATLTVTLLAAWLLLVGRLTGRDDVIVGTPALGRSERAWADAVGFFVNVVPIRASLSGDPSWPDALRLVRRAVLDAIAHQDLPFSEIAALAPEADRDGPHPLFTTLFHLRNLEEMGPFGNAFIPGRTARIPFGALEIEPFFLDQQEGQYPLTMEWFKADGTLHGVLKYDTAHYDEAGAAAVAAHYRAALDDLLRRPTAPVRSVDVLTGTDREALALWHAAGRTGESGCVHHRFADQARRTPDAVALTVEDTSLSYRALDRRANALAHALAGRGVGPGRLVGVCVERSAAMIVALLAVLKAGGAYVPLSPDDPAERLAGLAGESGLAVVLVQPDRLDRFAALDPDRVLTLDPAARDERDDAPPVTVTPDDLIYVLFTSGTTGTPKGVMIAHDSVASLLDWLQGANPLTPDDAVLGKTPTSFDPSVCEIFWPLTTGARLVLAKADGHTDPAHLVDLMARERVTATFTVPSQWRAYLDEPGLAACRSLRWVVCGGEPLPAALIRRFRRALPDTALVNVYGPTEATVFVSAWICPDDVDDDDAVRIGGPVAGSRLHVLDDTLSPVPVGVPGMLYLGGRCLARGYLGRPDLTGQSFLPDPFAGTPGARMYRTGDRVRLVRDAGGALALQFLGRTDRQVKLRGMRLETGEVEAVLQQHPAIAQAVVRTVAAPSGEPVLGACLVLAAGGGLDEGEPAAFLERRLPGWMVPRLWATLPALPLTAHGKIDGAAVDRHLRAVLARPAARAEERPLALAPAPAGDAERTVAAIWRDLLNLTAVGRDDHFFDLGGTSLMLARVRLRLEEAGFGPVPMLELFRHPTVAALAAHLSGAAKPAATAAVPARPTAQGHAVAVIGMAARLPGAADVDAFWDNLTRGVESVRRFTRDELLAAGVPPSLADDPSYVPANGVLEGVEDFDAGFFGYSPREAETLDPQHRLFLETVWHALEHGGYGRRGLAERVGIYAGSEISNYLLFNLAHRIDPAEMNGGYALSLANDKDFLATRASYALDLRGPGVTVQTACSTSLSAVAMACDALAAGHCDMALAGGVSIQLPQVQGYRYREGMVASPDGHCRPFDAEAGGTVNGNGVGVVLLKPLERALADGDTIHAVLTGWAVNNDGSRKLGYTAPNADAQARALAEAWEKAGIAPADLGCIEAHGTGTPLGDPIEVAGLVQAWGDRPRPASPCLLGSVKGNIGHLGAASGVAGLIKAVLAVRQGQIPPSLHLRTPNPKIPFAGSPFAVATALRGWPEGAAPRRAGVSSFGIGGTNVHVVVEQAPPRPAPGADDDAWHVLPLSAGSAAGLEAIVTGLADTLDAPGAPALADAAFTLQEGRSAFAHRAALVVRSVAEVPAALARASRTRVQGVPEVAFLFPGQGAQHPGMLRDLYRSRPDFRQEIDAGLERLAALDGTPAGTLRAMLHPTAERRAEAAAFLGQTRYTQPFLFIVEHALARLWQGFGVAPRALMGHSVGEYVAAALAGVFAYDDALALVAARGRLMQGLAPGAMLAVNLPAAEAADLLSDEVCLAGDNGPAQCVLSGPAESIAAVARRLEARGVTTHALATSHAFHSAMMDPILEDFRRTVAGVERLAPRVPVISCLTGTWLTNAEARDPDYWVRQLRGAVRFRQGVETLLAEPRRALLEVGPGRVLSAQAQRLVHGLRGKDGPPVLATARRETETRDDREALLCALAALWTAGAEVAWRHVAGADGRATTGRRVPLPLYPFDRQRYWVDPPESGPAPRTLVVPAAVPERADAARRFYIPRWTATALPAPLPTAPGAAEDGLCLIFADDTGVAERLAGRLRERGGRVVTVRPGAGGESAGADALTLPHRAEAYRDLLARLRAQGPLRRIVHAWSLGAPVNRTRELGLESLLFLARTLAERPDSLDLTIVAAGVQDVAGDEPAPAQAALLLGPATVIPRECPWVACRILDTDPAQPDPARTADRILGELHDRRGDRLVAYRRNRRWVRDFQPLTIGGDTPGPLRERGVYLITGGLGGIGLEIARFLAKRCQARLVLCGRGALPPGDPRHETLREIAGHGASVTLASADVTDPAAMEALVARILAEHGTLHGVIHAAGTADHGAIAAKTPESMARVLAPKVEGTLALAGAAAGIPLDFLALFSSSSAVLGAAGLMDYAAANAFLDAFAHRRSAAGLPTLSIGWDAWADTGLSKGAFRTGVSRRQAAQALTVEEGIDAFARILTQPGLPHVVVSPTDLNAMLDDIAAAGRTEEREQAPEARAYERPDLATSFVAPGTPAQRRVAALWQEILGIRAVGIRDNFFDLGGDSLVGARLVARLNREFGAGLPAVTLYETPTVETLALRLEPGKPDARPAPADELTLDKSRDSRRSRRDRKRDDFLP</sequence>
<feature type="domain" description="Carrier" evidence="14">
    <location>
        <begin position="1357"/>
        <end position="1435"/>
    </location>
</feature>
<feature type="active site" description="Proton donor; for dehydratase activity" evidence="11">
    <location>
        <position position="814"/>
    </location>
</feature>
<evidence type="ECO:0000313" key="17">
    <source>
        <dbReference type="EMBL" id="RUQ69736.1"/>
    </source>
</evidence>
<proteinExistence type="inferred from homology"/>
<keyword evidence="12" id="KW-0175">Coiled coil</keyword>
<keyword evidence="6" id="KW-0276">Fatty acid metabolism</keyword>
<feature type="domain" description="Ketosynthase family 3 (KS3)" evidence="15">
    <location>
        <begin position="2531"/>
        <end position="2958"/>
    </location>
</feature>
<keyword evidence="4" id="KW-0808">Transferase</keyword>
<name>A0A3S0V0S6_9PROT</name>
<keyword evidence="8" id="KW-0511">Multifunctional enzyme</keyword>
<dbReference type="Gene3D" id="3.40.50.980">
    <property type="match status" value="2"/>
</dbReference>
<comment type="cofactor">
    <cofactor evidence="1">
        <name>pantetheine 4'-phosphate</name>
        <dbReference type="ChEBI" id="CHEBI:47942"/>
    </cofactor>
</comment>
<dbReference type="SMART" id="SM00825">
    <property type="entry name" value="PKS_KS"/>
    <property type="match status" value="2"/>
</dbReference>
<dbReference type="InterPro" id="IPR001242">
    <property type="entry name" value="Condensation_dom"/>
</dbReference>
<feature type="domain" description="PKS/mFAS DH" evidence="16">
    <location>
        <begin position="618"/>
        <end position="894"/>
    </location>
</feature>
<evidence type="ECO:0000256" key="6">
    <source>
        <dbReference type="ARBA" id="ARBA00022832"/>
    </source>
</evidence>
<evidence type="ECO:0000256" key="9">
    <source>
        <dbReference type="ARBA" id="ARBA00029443"/>
    </source>
</evidence>
<evidence type="ECO:0000256" key="12">
    <source>
        <dbReference type="SAM" id="Coils"/>
    </source>
</evidence>
<dbReference type="FunFam" id="3.40.47.10:FF:000019">
    <property type="entry name" value="Polyketide synthase type I"/>
    <property type="match status" value="1"/>
</dbReference>
<dbReference type="InterPro" id="IPR023213">
    <property type="entry name" value="CAT-like_dom_sf"/>
</dbReference>
<dbReference type="GO" id="GO:0004315">
    <property type="term" value="F:3-oxoacyl-[acyl-carrier-protein] synthase activity"/>
    <property type="evidence" value="ECO:0007669"/>
    <property type="project" value="InterPro"/>
</dbReference>
<dbReference type="Pfam" id="PF00698">
    <property type="entry name" value="Acyl_transf_1"/>
    <property type="match status" value="1"/>
</dbReference>
<dbReference type="Pfam" id="PF02801">
    <property type="entry name" value="Ketoacyl-synt_C"/>
    <property type="match status" value="2"/>
</dbReference>
<dbReference type="InterPro" id="IPR016039">
    <property type="entry name" value="Thiolase-like"/>
</dbReference>
<dbReference type="PROSITE" id="PS52004">
    <property type="entry name" value="KS3_2"/>
    <property type="match status" value="2"/>
</dbReference>
<keyword evidence="5" id="KW-0677">Repeat</keyword>
<dbReference type="InterPro" id="IPR016036">
    <property type="entry name" value="Malonyl_transacylase_ACP-bd"/>
</dbReference>
<dbReference type="SUPFAM" id="SSF51735">
    <property type="entry name" value="NAD(P)-binding Rossmann-fold domains"/>
    <property type="match status" value="4"/>
</dbReference>
<dbReference type="CDD" id="cd08955">
    <property type="entry name" value="KR_2_FAS_SDR_x"/>
    <property type="match status" value="1"/>
</dbReference>
<dbReference type="Pfam" id="PF13193">
    <property type="entry name" value="AMP-binding_C"/>
    <property type="match status" value="1"/>
</dbReference>
<evidence type="ECO:0000256" key="4">
    <source>
        <dbReference type="ARBA" id="ARBA00022679"/>
    </source>
</evidence>
<dbReference type="SUPFAM" id="SSF47336">
    <property type="entry name" value="ACP-like"/>
    <property type="match status" value="3"/>
</dbReference>
<dbReference type="Gene3D" id="1.10.1200.10">
    <property type="entry name" value="ACP-like"/>
    <property type="match status" value="2"/>
</dbReference>
<dbReference type="PROSITE" id="PS00606">
    <property type="entry name" value="KS3_1"/>
    <property type="match status" value="1"/>
</dbReference>
<dbReference type="SMART" id="SM00827">
    <property type="entry name" value="PKS_AT"/>
    <property type="match status" value="1"/>
</dbReference>
<dbReference type="Pfam" id="PF00109">
    <property type="entry name" value="ketoacyl-synt"/>
    <property type="match status" value="2"/>
</dbReference>
<dbReference type="InterPro" id="IPR020845">
    <property type="entry name" value="AMP-binding_CS"/>
</dbReference>
<dbReference type="Pfam" id="PF08659">
    <property type="entry name" value="KR"/>
    <property type="match status" value="2"/>
</dbReference>
<dbReference type="InterPro" id="IPR029058">
    <property type="entry name" value="AB_hydrolase_fold"/>
</dbReference>
<dbReference type="Pfam" id="PF00668">
    <property type="entry name" value="Condensation"/>
    <property type="match status" value="1"/>
</dbReference>
<evidence type="ECO:0000259" key="16">
    <source>
        <dbReference type="PROSITE" id="PS52019"/>
    </source>
</evidence>
<dbReference type="Gene3D" id="3.40.50.1820">
    <property type="entry name" value="alpha/beta hydrolase"/>
    <property type="match status" value="1"/>
</dbReference>
<dbReference type="InterPro" id="IPR000873">
    <property type="entry name" value="AMP-dep_synth/lig_dom"/>
</dbReference>
<dbReference type="InterPro" id="IPR001227">
    <property type="entry name" value="Ac_transferase_dom_sf"/>
</dbReference>
<dbReference type="PANTHER" id="PTHR43775:SF37">
    <property type="entry name" value="SI:DKEY-61P9.11"/>
    <property type="match status" value="1"/>
</dbReference>
<reference evidence="17 18" key="1">
    <citation type="submission" date="2018-12" db="EMBL/GenBank/DDBJ databases">
        <authorList>
            <person name="Yang Y."/>
        </authorList>
    </citation>
    <scope>NUCLEOTIDE SEQUENCE [LARGE SCALE GENOMIC DNA]</scope>
    <source>
        <strain evidence="17 18">GSF71</strain>
    </source>
</reference>
<dbReference type="PROSITE" id="PS00012">
    <property type="entry name" value="PHOSPHOPANTETHEINE"/>
    <property type="match status" value="2"/>
</dbReference>
<dbReference type="Gene3D" id="3.40.366.10">
    <property type="entry name" value="Malonyl-Coenzyme A Acyl Carrier Protein, domain 2"/>
    <property type="match status" value="1"/>
</dbReference>
<dbReference type="InterPro" id="IPR013968">
    <property type="entry name" value="PKS_KR"/>
</dbReference>
<dbReference type="GO" id="GO:0006633">
    <property type="term" value="P:fatty acid biosynthetic process"/>
    <property type="evidence" value="ECO:0007669"/>
    <property type="project" value="InterPro"/>
</dbReference>
<evidence type="ECO:0000256" key="2">
    <source>
        <dbReference type="ARBA" id="ARBA00022450"/>
    </source>
</evidence>
<dbReference type="GO" id="GO:0004312">
    <property type="term" value="F:fatty acid synthase activity"/>
    <property type="evidence" value="ECO:0007669"/>
    <property type="project" value="TreeGrafter"/>
</dbReference>
<dbReference type="Pfam" id="PF16197">
    <property type="entry name" value="KAsynt_C_assoc"/>
    <property type="match status" value="2"/>
</dbReference>
<dbReference type="SMART" id="SM00822">
    <property type="entry name" value="PKS_KR"/>
    <property type="match status" value="2"/>
</dbReference>
<dbReference type="SMART" id="SM00823">
    <property type="entry name" value="PKS_PP"/>
    <property type="match status" value="3"/>
</dbReference>
<dbReference type="SUPFAM" id="SSF52151">
    <property type="entry name" value="FabD/lysophospholipase-like"/>
    <property type="match status" value="1"/>
</dbReference>
<dbReference type="InterPro" id="IPR049551">
    <property type="entry name" value="PKS_DH_C"/>
</dbReference>
<dbReference type="PROSITE" id="PS50075">
    <property type="entry name" value="CARRIER"/>
    <property type="match status" value="3"/>
</dbReference>
<dbReference type="CDD" id="cd00833">
    <property type="entry name" value="PKS"/>
    <property type="match status" value="2"/>
</dbReference>
<dbReference type="Gene3D" id="3.30.559.10">
    <property type="entry name" value="Chloramphenicol acetyltransferase-like domain"/>
    <property type="match status" value="1"/>
</dbReference>